<dbReference type="EMBL" id="SNRW01024404">
    <property type="protein sequence ID" value="KAA6362293.1"/>
    <property type="molecule type" value="Genomic_DNA"/>
</dbReference>
<sequence length="470" mass="55023">MFEEAKQLKEDNQYDDPEIPYDISIPVLGYNSAHFDMVFVIRYLTNPLWHITSYLEDFSHIKRVEVKQKITGVTLQFLDAMLFVTKGTLKQFAADFGNGGKDDQKGVFPYDAINTDNYNEVLSKSEPFSEEDFNNELRKESMTDEAQQIYLEDSKQFKNRWDYLQYYNEQDTTSCANTIKYKMSCNDFDLNARYIIQNDSSFINFCPFNLTEEYWEQKVNSYKQQDLKAKRSIKNNVQESDFEQFAQLIEKGSCWFCKARFTNENRPTLDRINNAIGHTKDNVRLACVYCNVARANRDDKITRLKIQLKRYYLAKGLPMPITNEDTYHILRNGITGGLANVIHRYNIKGETHINKMKYETNKVISYDLDHIMTHITGVNKNSLYPSMFSGLKHDFIKYTGNQIYMPGYEISRNTCVTDKQKNYAMETINNPLRFSSKQSDIDKVTMFVAEVKGHIDEEYINDFINFPPLI</sequence>
<evidence type="ECO:0008006" key="3">
    <source>
        <dbReference type="Google" id="ProtNLM"/>
    </source>
</evidence>
<dbReference type="AlphaFoldDB" id="A0A5J4TWJ9"/>
<accession>A0A5J4TWJ9</accession>
<evidence type="ECO:0000313" key="2">
    <source>
        <dbReference type="Proteomes" id="UP000324800"/>
    </source>
</evidence>
<organism evidence="1 2">
    <name type="scientific">Streblomastix strix</name>
    <dbReference type="NCBI Taxonomy" id="222440"/>
    <lineage>
        <taxon>Eukaryota</taxon>
        <taxon>Metamonada</taxon>
        <taxon>Preaxostyla</taxon>
        <taxon>Oxymonadida</taxon>
        <taxon>Streblomastigidae</taxon>
        <taxon>Streblomastix</taxon>
    </lineage>
</organism>
<dbReference type="SUPFAM" id="SSF53098">
    <property type="entry name" value="Ribonuclease H-like"/>
    <property type="match status" value="1"/>
</dbReference>
<name>A0A5J4TWJ9_9EUKA</name>
<comment type="caution">
    <text evidence="1">The sequence shown here is derived from an EMBL/GenBank/DDBJ whole genome shotgun (WGS) entry which is preliminary data.</text>
</comment>
<reference evidence="1 2" key="1">
    <citation type="submission" date="2019-03" db="EMBL/GenBank/DDBJ databases">
        <title>Single cell metagenomics reveals metabolic interactions within the superorganism composed of flagellate Streblomastix strix and complex community of Bacteroidetes bacteria on its surface.</title>
        <authorList>
            <person name="Treitli S.C."/>
            <person name="Kolisko M."/>
            <person name="Husnik F."/>
            <person name="Keeling P."/>
            <person name="Hampl V."/>
        </authorList>
    </citation>
    <scope>NUCLEOTIDE SEQUENCE [LARGE SCALE GENOMIC DNA]</scope>
    <source>
        <strain evidence="1">ST1C</strain>
    </source>
</reference>
<protein>
    <recommendedName>
        <fullName evidence="3">DNA-directed DNA polymerase</fullName>
    </recommendedName>
</protein>
<evidence type="ECO:0000313" key="1">
    <source>
        <dbReference type="EMBL" id="KAA6362293.1"/>
    </source>
</evidence>
<gene>
    <name evidence="1" type="ORF">EZS28_042180</name>
</gene>
<dbReference type="Proteomes" id="UP000324800">
    <property type="component" value="Unassembled WGS sequence"/>
</dbReference>
<dbReference type="Gene3D" id="3.30.40.220">
    <property type="match status" value="1"/>
</dbReference>
<proteinExistence type="predicted"/>
<feature type="non-terminal residue" evidence="1">
    <location>
        <position position="470"/>
    </location>
</feature>
<dbReference type="InterPro" id="IPR012337">
    <property type="entry name" value="RNaseH-like_sf"/>
</dbReference>